<evidence type="ECO:0000313" key="2">
    <source>
        <dbReference type="EMBL" id="ROL51824.1"/>
    </source>
</evidence>
<name>A0A3N0Z111_ANAGA</name>
<proteinExistence type="predicted"/>
<reference evidence="2 3" key="1">
    <citation type="submission" date="2018-10" db="EMBL/GenBank/DDBJ databases">
        <title>Genome assembly for a Yunnan-Guizhou Plateau 3E fish, Anabarilius grahami (Regan), and its evolutionary and genetic applications.</title>
        <authorList>
            <person name="Jiang W."/>
        </authorList>
    </citation>
    <scope>NUCLEOTIDE SEQUENCE [LARGE SCALE GENOMIC DNA]</scope>
    <source>
        <strain evidence="2">AG-KIZ</strain>
        <tissue evidence="2">Muscle</tissue>
    </source>
</reference>
<evidence type="ECO:0000313" key="3">
    <source>
        <dbReference type="Proteomes" id="UP000281406"/>
    </source>
</evidence>
<protein>
    <submittedName>
        <fullName evidence="2">Uncharacterized protein</fullName>
    </submittedName>
</protein>
<feature type="region of interest" description="Disordered" evidence="1">
    <location>
        <begin position="60"/>
        <end position="83"/>
    </location>
</feature>
<dbReference type="AlphaFoldDB" id="A0A3N0Z111"/>
<feature type="compositionally biased region" description="Basic and acidic residues" evidence="1">
    <location>
        <begin position="60"/>
        <end position="71"/>
    </location>
</feature>
<comment type="caution">
    <text evidence="2">The sequence shown here is derived from an EMBL/GenBank/DDBJ whole genome shotgun (WGS) entry which is preliminary data.</text>
</comment>
<keyword evidence="3" id="KW-1185">Reference proteome</keyword>
<evidence type="ECO:0000256" key="1">
    <source>
        <dbReference type="SAM" id="MobiDB-lite"/>
    </source>
</evidence>
<feature type="region of interest" description="Disordered" evidence="1">
    <location>
        <begin position="1"/>
        <end position="25"/>
    </location>
</feature>
<sequence>MNVTTDCSRHGRNPSQGGSPWDAAALSGIAPDKHIKAELDVDAGADCLVIANKPARERTGRRIARDEDRAAQSDYRSPTLCCG</sequence>
<accession>A0A3N0Z111</accession>
<gene>
    <name evidence="2" type="ORF">DPX16_19343</name>
</gene>
<organism evidence="2 3">
    <name type="scientific">Anabarilius grahami</name>
    <name type="common">Kanglang fish</name>
    <name type="synonym">Barilius grahami</name>
    <dbReference type="NCBI Taxonomy" id="495550"/>
    <lineage>
        <taxon>Eukaryota</taxon>
        <taxon>Metazoa</taxon>
        <taxon>Chordata</taxon>
        <taxon>Craniata</taxon>
        <taxon>Vertebrata</taxon>
        <taxon>Euteleostomi</taxon>
        <taxon>Actinopterygii</taxon>
        <taxon>Neopterygii</taxon>
        <taxon>Teleostei</taxon>
        <taxon>Ostariophysi</taxon>
        <taxon>Cypriniformes</taxon>
        <taxon>Xenocyprididae</taxon>
        <taxon>Xenocypridinae</taxon>
        <taxon>Xenocypridinae incertae sedis</taxon>
        <taxon>Anabarilius</taxon>
    </lineage>
</organism>
<dbReference type="EMBL" id="RJVU01018281">
    <property type="protein sequence ID" value="ROL51824.1"/>
    <property type="molecule type" value="Genomic_DNA"/>
</dbReference>
<dbReference type="Proteomes" id="UP000281406">
    <property type="component" value="Unassembled WGS sequence"/>
</dbReference>